<feature type="transmembrane region" description="Helical" evidence="1">
    <location>
        <begin position="45"/>
        <end position="68"/>
    </location>
</feature>
<feature type="domain" description="Myb/SANT-like DNA-binding" evidence="2">
    <location>
        <begin position="99"/>
        <end position="137"/>
    </location>
</feature>
<keyword evidence="1" id="KW-0472">Membrane</keyword>
<organism evidence="3 4">
    <name type="scientific">Mya arenaria</name>
    <name type="common">Soft-shell clam</name>
    <dbReference type="NCBI Taxonomy" id="6604"/>
    <lineage>
        <taxon>Eukaryota</taxon>
        <taxon>Metazoa</taxon>
        <taxon>Spiralia</taxon>
        <taxon>Lophotrochozoa</taxon>
        <taxon>Mollusca</taxon>
        <taxon>Bivalvia</taxon>
        <taxon>Autobranchia</taxon>
        <taxon>Heteroconchia</taxon>
        <taxon>Euheterodonta</taxon>
        <taxon>Imparidentia</taxon>
        <taxon>Neoheterodontei</taxon>
        <taxon>Myida</taxon>
        <taxon>Myoidea</taxon>
        <taxon>Myidae</taxon>
        <taxon>Mya</taxon>
    </lineage>
</organism>
<evidence type="ECO:0000259" key="2">
    <source>
        <dbReference type="Pfam" id="PF13873"/>
    </source>
</evidence>
<dbReference type="Pfam" id="PF13873">
    <property type="entry name" value="Myb_DNA-bind_5"/>
    <property type="match status" value="1"/>
</dbReference>
<dbReference type="InterPro" id="IPR028002">
    <property type="entry name" value="Myb_DNA-bind_5"/>
</dbReference>
<dbReference type="EMBL" id="CP111028">
    <property type="protein sequence ID" value="WAR30497.1"/>
    <property type="molecule type" value="Genomic_DNA"/>
</dbReference>
<name>A0ABY7G9C1_MYAAR</name>
<proteinExistence type="predicted"/>
<gene>
    <name evidence="3" type="ORF">MAR_033039</name>
</gene>
<protein>
    <recommendedName>
        <fullName evidence="2">Myb/SANT-like DNA-binding domain-containing protein</fullName>
    </recommendedName>
</protein>
<accession>A0ABY7G9C1</accession>
<reference evidence="3" key="1">
    <citation type="submission" date="2022-11" db="EMBL/GenBank/DDBJ databases">
        <title>Centuries of genome instability and evolution in soft-shell clam transmissible cancer (bioRxiv).</title>
        <authorList>
            <person name="Hart S.F.M."/>
            <person name="Yonemitsu M.A."/>
            <person name="Giersch R.M."/>
            <person name="Beal B.F."/>
            <person name="Arriagada G."/>
            <person name="Davis B.W."/>
            <person name="Ostrander E.A."/>
            <person name="Goff S.P."/>
            <person name="Metzger M.J."/>
        </authorList>
    </citation>
    <scope>NUCLEOTIDE SEQUENCE</scope>
    <source>
        <strain evidence="3">MELC-2E11</strain>
        <tissue evidence="3">Siphon/mantle</tissue>
    </source>
</reference>
<keyword evidence="1" id="KW-1133">Transmembrane helix</keyword>
<keyword evidence="1" id="KW-0812">Transmembrane</keyword>
<keyword evidence="4" id="KW-1185">Reference proteome</keyword>
<evidence type="ECO:0000313" key="4">
    <source>
        <dbReference type="Proteomes" id="UP001164746"/>
    </source>
</evidence>
<sequence>MQTCMTSLTFGSDVIDLLVKPGARNFTRNLGWRAQKRTSSTNPKIALFFFSIFVRAAGIIFIIALVEFPFRQTLMKHMCTCSTADINVMYIQVDELPQKQKDLWIKINDAFNENSQHPRTAAELTKKWDNLVQTHRANTNCSAVETPSQLSHTIELYEEPLQPVQDISTSYIVNCSGSSSSNNTNNNGCSHCSTCMEIMALKKRKLQLEVQHLEKRLKTDH</sequence>
<evidence type="ECO:0000256" key="1">
    <source>
        <dbReference type="SAM" id="Phobius"/>
    </source>
</evidence>
<dbReference type="Proteomes" id="UP001164746">
    <property type="component" value="Chromosome 17"/>
</dbReference>
<evidence type="ECO:0000313" key="3">
    <source>
        <dbReference type="EMBL" id="WAR30497.1"/>
    </source>
</evidence>